<dbReference type="Gene3D" id="1.10.357.10">
    <property type="entry name" value="Tetracycline Repressor, domain 2"/>
    <property type="match status" value="1"/>
</dbReference>
<dbReference type="SUPFAM" id="SSF48498">
    <property type="entry name" value="Tetracyclin repressor-like, C-terminal domain"/>
    <property type="match status" value="1"/>
</dbReference>
<name>A0ABW8SNE0_9CLOT</name>
<evidence type="ECO:0000313" key="4">
    <source>
        <dbReference type="EMBL" id="MFL0197584.1"/>
    </source>
</evidence>
<dbReference type="RefSeq" id="WP_406793689.1">
    <property type="nucleotide sequence ID" value="NZ_JBJHZX010000033.1"/>
</dbReference>
<keyword evidence="1 2" id="KW-0238">DNA-binding</keyword>
<dbReference type="PANTHER" id="PTHR30328:SF54">
    <property type="entry name" value="HTH-TYPE TRANSCRIPTIONAL REPRESSOR SCO4008"/>
    <property type="match status" value="1"/>
</dbReference>
<gene>
    <name evidence="4" type="ORF">ACJDU8_18735</name>
</gene>
<feature type="domain" description="HTH tetR-type" evidence="3">
    <location>
        <begin position="5"/>
        <end position="65"/>
    </location>
</feature>
<dbReference type="Gene3D" id="1.10.10.60">
    <property type="entry name" value="Homeodomain-like"/>
    <property type="match status" value="1"/>
</dbReference>
<dbReference type="Pfam" id="PF00440">
    <property type="entry name" value="TetR_N"/>
    <property type="match status" value="1"/>
</dbReference>
<organism evidence="4 5">
    <name type="scientific">Candidatus Clostridium eludens</name>
    <dbReference type="NCBI Taxonomy" id="3381663"/>
    <lineage>
        <taxon>Bacteria</taxon>
        <taxon>Bacillati</taxon>
        <taxon>Bacillota</taxon>
        <taxon>Clostridia</taxon>
        <taxon>Eubacteriales</taxon>
        <taxon>Clostridiaceae</taxon>
        <taxon>Clostridium</taxon>
    </lineage>
</organism>
<dbReference type="EMBL" id="JBJHZX010000033">
    <property type="protein sequence ID" value="MFL0197584.1"/>
    <property type="molecule type" value="Genomic_DNA"/>
</dbReference>
<evidence type="ECO:0000259" key="3">
    <source>
        <dbReference type="PROSITE" id="PS50977"/>
    </source>
</evidence>
<dbReference type="PANTHER" id="PTHR30328">
    <property type="entry name" value="TRANSCRIPTIONAL REPRESSOR"/>
    <property type="match status" value="1"/>
</dbReference>
<dbReference type="InterPro" id="IPR001647">
    <property type="entry name" value="HTH_TetR"/>
</dbReference>
<dbReference type="PRINTS" id="PR00455">
    <property type="entry name" value="HTHTETR"/>
</dbReference>
<protein>
    <submittedName>
        <fullName evidence="4">TetR/AcrR family transcriptional regulator</fullName>
    </submittedName>
</protein>
<dbReference type="PROSITE" id="PS50977">
    <property type="entry name" value="HTH_TETR_2"/>
    <property type="match status" value="1"/>
</dbReference>
<feature type="DNA-binding region" description="H-T-H motif" evidence="2">
    <location>
        <begin position="28"/>
        <end position="47"/>
    </location>
</feature>
<dbReference type="InterPro" id="IPR009057">
    <property type="entry name" value="Homeodomain-like_sf"/>
</dbReference>
<dbReference type="SUPFAM" id="SSF46689">
    <property type="entry name" value="Homeodomain-like"/>
    <property type="match status" value="1"/>
</dbReference>
<reference evidence="4 5" key="1">
    <citation type="submission" date="2024-11" db="EMBL/GenBank/DDBJ databases">
        <authorList>
            <person name="Heng Y.C."/>
            <person name="Lim A.C.H."/>
            <person name="Lee J.K.Y."/>
            <person name="Kittelmann S."/>
        </authorList>
    </citation>
    <scope>NUCLEOTIDE SEQUENCE [LARGE SCALE GENOMIC DNA]</scope>
    <source>
        <strain evidence="4 5">WILCCON 0269</strain>
    </source>
</reference>
<dbReference type="Proteomes" id="UP001623660">
    <property type="component" value="Unassembled WGS sequence"/>
</dbReference>
<dbReference type="InterPro" id="IPR023772">
    <property type="entry name" value="DNA-bd_HTH_TetR-type_CS"/>
</dbReference>
<accession>A0ABW8SNE0</accession>
<keyword evidence="5" id="KW-1185">Reference proteome</keyword>
<evidence type="ECO:0000256" key="2">
    <source>
        <dbReference type="PROSITE-ProRule" id="PRU00335"/>
    </source>
</evidence>
<dbReference type="InterPro" id="IPR050109">
    <property type="entry name" value="HTH-type_TetR-like_transc_reg"/>
</dbReference>
<proteinExistence type="predicted"/>
<dbReference type="InterPro" id="IPR036271">
    <property type="entry name" value="Tet_transcr_reg_TetR-rel_C_sf"/>
</dbReference>
<sequence>MSLSEEKQQRILNAALKEFAQKGYKNASTNQIVQDADISKGLLFHYFKNKKQLFLFLYDYCIELSMEEFYKKINLDEKDFFVKLRQIQLIKLELLNKYPEILKFIEVANVEESSDVKNDLEVRNKEAMDSASHKVFENMDVSKFRENVDVKKAINIVIWTFQGFNARVLEEARLSPSKQIDYEKAIAEMDIYKKMLENCFYK</sequence>
<evidence type="ECO:0000256" key="1">
    <source>
        <dbReference type="ARBA" id="ARBA00023125"/>
    </source>
</evidence>
<evidence type="ECO:0000313" key="5">
    <source>
        <dbReference type="Proteomes" id="UP001623660"/>
    </source>
</evidence>
<comment type="caution">
    <text evidence="4">The sequence shown here is derived from an EMBL/GenBank/DDBJ whole genome shotgun (WGS) entry which is preliminary data.</text>
</comment>
<dbReference type="PROSITE" id="PS01081">
    <property type="entry name" value="HTH_TETR_1"/>
    <property type="match status" value="1"/>
</dbReference>